<evidence type="ECO:0000256" key="2">
    <source>
        <dbReference type="ARBA" id="ARBA00019841"/>
    </source>
</evidence>
<sequence length="776" mass="87014">MFLNKAHYEWVLPTLDSNSSDLSVFKEAEKKYSSAFLRLCYQRGIDSLETLTALEESSQAIFHDPFELFDMAKAIDRLQAAIASQEAILIYGDYDADGITSTLILYESLQAVGANVTYYIPNRLIDGYGPNKDRYQRLIDQGCQLILTCDNGVAGFEAIDYANHRGVDVIVTDHHEIQDHLPNAYAIVHPRHPQGSYPFGDLSGAGVALKVVSALLEEIPLESVELAAIGTVADLVSLTDENRTIVKQGLQLMRQSSRLGLDLILTNNQVDRNKLTSDTIGFIIGPRLNAIGRLGDPSPAFELLASFDSSEAQALYELIESKNQERQAIVKKIMTQIQTRIESYPSLPDIIIEADPDWPAGVVGIVAGRLLEKYHRPALVFQEQRDQGVYKGSGRSLPRVNLFDWLSQNKGFLMQFGGHSQAAGMTIESSQFPAFKEAMLSSSQAYQAAILAPSQLKLDGRLAIDEINLDLVQEIDHLGPFGMDNPQPLWLLEDVQIERIQAIGDQTHIKLRVRGSDQGSSLEVLGFSMADQCQGLSPGMQVSLVGQLVINEWQGRRQVQIHMKDIGVKGSVWLDVRGKHIASDLMKLEKSLYLYNHQTILDLYLADLADSSAALLFQDLPSQTECDAYDNLVIMEVPEDLTLIKDFYQTNRFDQVYLGAYNQYSKYLVGLPNRQEAAQLFRYLNQVGHVSGAEQKQNMQNQLKIHPLKINLLIHMFLEAKFVTIKDGSLMFNQTRPDKVDLWQLKAYRTYEQAMKVEALLNYQPLEAVKKYFEGN</sequence>
<dbReference type="GO" id="GO:0006281">
    <property type="term" value="P:DNA repair"/>
    <property type="evidence" value="ECO:0007669"/>
    <property type="project" value="InterPro"/>
</dbReference>
<evidence type="ECO:0000259" key="8">
    <source>
        <dbReference type="Pfam" id="PF10141"/>
    </source>
</evidence>
<keyword evidence="11" id="KW-1185">Reference proteome</keyword>
<evidence type="ECO:0000259" key="6">
    <source>
        <dbReference type="Pfam" id="PF01368"/>
    </source>
</evidence>
<dbReference type="AlphaFoldDB" id="E4KM18"/>
<dbReference type="GO" id="GO:0006310">
    <property type="term" value="P:DNA recombination"/>
    <property type="evidence" value="ECO:0007669"/>
    <property type="project" value="InterPro"/>
</dbReference>
<dbReference type="Gene3D" id="3.90.1640.30">
    <property type="match status" value="1"/>
</dbReference>
<dbReference type="PANTHER" id="PTHR30255:SF2">
    <property type="entry name" value="SINGLE-STRANDED-DNA-SPECIFIC EXONUCLEASE RECJ"/>
    <property type="match status" value="1"/>
</dbReference>
<dbReference type="Gene3D" id="3.10.310.30">
    <property type="match status" value="1"/>
</dbReference>
<feature type="domain" description="DDH" evidence="6">
    <location>
        <begin position="88"/>
        <end position="231"/>
    </location>
</feature>
<dbReference type="Proteomes" id="UP000005990">
    <property type="component" value="Unassembled WGS sequence"/>
</dbReference>
<accession>E4KM18</accession>
<comment type="caution">
    <text evidence="10">The sequence shown here is derived from an EMBL/GenBank/DDBJ whole genome shotgun (WGS) entry which is preliminary data.</text>
</comment>
<dbReference type="InterPro" id="IPR038763">
    <property type="entry name" value="DHH_sf"/>
</dbReference>
<reference evidence="10 11" key="1">
    <citation type="submission" date="2010-10" db="EMBL/GenBank/DDBJ databases">
        <authorList>
            <person name="Durkin A.S."/>
            <person name="Madupu R."/>
            <person name="Torralba M."/>
            <person name="Gillis M."/>
            <person name="Methe B."/>
            <person name="Sutton G."/>
            <person name="Nelson K.E."/>
        </authorList>
    </citation>
    <scope>NUCLEOTIDE SEQUENCE [LARGE SCALE GENOMIC DNA]</scope>
    <source>
        <strain evidence="10 11">ACS-139-V-Col8</strain>
    </source>
</reference>
<dbReference type="InterPro" id="IPR004610">
    <property type="entry name" value="RecJ"/>
</dbReference>
<feature type="domain" description="Single-stranded-DNA-specific exonuclease RecJ C-terminal" evidence="8">
    <location>
        <begin position="574"/>
        <end position="773"/>
    </location>
</feature>
<dbReference type="Pfam" id="PF17768">
    <property type="entry name" value="RecJ_OB"/>
    <property type="match status" value="1"/>
</dbReference>
<dbReference type="RefSeq" id="WP_006417506.1">
    <property type="nucleotide sequence ID" value="NZ_AENN01000001.1"/>
</dbReference>
<dbReference type="InterPro" id="IPR001667">
    <property type="entry name" value="DDH_dom"/>
</dbReference>
<dbReference type="InterPro" id="IPR041122">
    <property type="entry name" value="RecJ_OB"/>
</dbReference>
<dbReference type="InterPro" id="IPR051673">
    <property type="entry name" value="SSDNA_exonuclease_RecJ"/>
</dbReference>
<protein>
    <recommendedName>
        <fullName evidence="2">Single-stranded-DNA-specific exonuclease RecJ</fullName>
    </recommendedName>
</protein>
<evidence type="ECO:0000256" key="3">
    <source>
        <dbReference type="ARBA" id="ARBA00022722"/>
    </source>
</evidence>
<dbReference type="OrthoDB" id="9809852at2"/>
<dbReference type="InterPro" id="IPR018779">
    <property type="entry name" value="RecJ_C"/>
</dbReference>
<dbReference type="EMBL" id="AENN01000001">
    <property type="protein sequence ID" value="EFR32023.1"/>
    <property type="molecule type" value="Genomic_DNA"/>
</dbReference>
<evidence type="ECO:0000256" key="1">
    <source>
        <dbReference type="ARBA" id="ARBA00005915"/>
    </source>
</evidence>
<dbReference type="Pfam" id="PF02272">
    <property type="entry name" value="DHHA1"/>
    <property type="match status" value="1"/>
</dbReference>
<evidence type="ECO:0000259" key="7">
    <source>
        <dbReference type="Pfam" id="PF02272"/>
    </source>
</evidence>
<dbReference type="NCBIfam" id="TIGR00644">
    <property type="entry name" value="recJ"/>
    <property type="match status" value="1"/>
</dbReference>
<dbReference type="PANTHER" id="PTHR30255">
    <property type="entry name" value="SINGLE-STRANDED-DNA-SPECIFIC EXONUCLEASE RECJ"/>
    <property type="match status" value="1"/>
</dbReference>
<dbReference type="GO" id="GO:0008409">
    <property type="term" value="F:5'-3' exonuclease activity"/>
    <property type="evidence" value="ECO:0007669"/>
    <property type="project" value="InterPro"/>
</dbReference>
<dbReference type="Pfam" id="PF10141">
    <property type="entry name" value="ssDNA-exonuc_C"/>
    <property type="match status" value="1"/>
</dbReference>
<keyword evidence="4 10" id="KW-0378">Hydrolase</keyword>
<gene>
    <name evidence="10" type="primary">recJ</name>
    <name evidence="10" type="ORF">HMPREF9257_1001</name>
</gene>
<comment type="similarity">
    <text evidence="1">Belongs to the RecJ family.</text>
</comment>
<dbReference type="SUPFAM" id="SSF64182">
    <property type="entry name" value="DHH phosphoesterases"/>
    <property type="match status" value="1"/>
</dbReference>
<organism evidence="10 11">
    <name type="scientific">Eremococcus coleocola ACS-139-V-Col8</name>
    <dbReference type="NCBI Taxonomy" id="908337"/>
    <lineage>
        <taxon>Bacteria</taxon>
        <taxon>Bacillati</taxon>
        <taxon>Bacillota</taxon>
        <taxon>Bacilli</taxon>
        <taxon>Lactobacillales</taxon>
        <taxon>Aerococcaceae</taxon>
        <taxon>Eremococcus</taxon>
    </lineage>
</organism>
<evidence type="ECO:0000313" key="11">
    <source>
        <dbReference type="Proteomes" id="UP000005990"/>
    </source>
</evidence>
<name>E4KM18_9LACT</name>
<proteinExistence type="inferred from homology"/>
<feature type="domain" description="DHHA1" evidence="7">
    <location>
        <begin position="351"/>
        <end position="439"/>
    </location>
</feature>
<evidence type="ECO:0000259" key="9">
    <source>
        <dbReference type="Pfam" id="PF17768"/>
    </source>
</evidence>
<keyword evidence="3" id="KW-0540">Nuclease</keyword>
<evidence type="ECO:0000256" key="5">
    <source>
        <dbReference type="ARBA" id="ARBA00022839"/>
    </source>
</evidence>
<keyword evidence="5 10" id="KW-0269">Exonuclease</keyword>
<dbReference type="GO" id="GO:0003676">
    <property type="term" value="F:nucleic acid binding"/>
    <property type="evidence" value="ECO:0007669"/>
    <property type="project" value="InterPro"/>
</dbReference>
<feature type="domain" description="RecJ OB" evidence="9">
    <location>
        <begin position="458"/>
        <end position="565"/>
    </location>
</feature>
<dbReference type="eggNOG" id="COG0608">
    <property type="taxonomic scope" value="Bacteria"/>
</dbReference>
<dbReference type="STRING" id="908337.HMPREF9257_1001"/>
<evidence type="ECO:0000256" key="4">
    <source>
        <dbReference type="ARBA" id="ARBA00022801"/>
    </source>
</evidence>
<dbReference type="InterPro" id="IPR003156">
    <property type="entry name" value="DHHA1_dom"/>
</dbReference>
<dbReference type="Pfam" id="PF01368">
    <property type="entry name" value="DHH"/>
    <property type="match status" value="1"/>
</dbReference>
<evidence type="ECO:0000313" key="10">
    <source>
        <dbReference type="EMBL" id="EFR32023.1"/>
    </source>
</evidence>